<protein>
    <recommendedName>
        <fullName evidence="5">DUF4142 domain-containing protein</fullName>
    </recommendedName>
</protein>
<evidence type="ECO:0008006" key="5">
    <source>
        <dbReference type="Google" id="ProtNLM"/>
    </source>
</evidence>
<keyword evidence="4" id="KW-1185">Reference proteome</keyword>
<feature type="coiled-coil region" evidence="1">
    <location>
        <begin position="140"/>
        <end position="171"/>
    </location>
</feature>
<sequence>MNIRTLLALTAATLLWQSAAAATITETYDDPERGQVVRTTTTVDEPGFKSRTVTEKSSLVQQLTPQQQAKLVEAVTQWTGGVLQNSLHSSKLFSGLAKANGVPFDDDAFQKQADEAAAFLKSGAGQAVMKKNLGVMMNMLPQLEAASQQMMQQMEQHNRALQQQFDSLFRE</sequence>
<dbReference type="RefSeq" id="WP_123804318.1">
    <property type="nucleotide sequence ID" value="NZ_JBHSPY010000001.1"/>
</dbReference>
<organism evidence="3 4">
    <name type="scientific">Neisseria weixii</name>
    <dbReference type="NCBI Taxonomy" id="1853276"/>
    <lineage>
        <taxon>Bacteria</taxon>
        <taxon>Pseudomonadati</taxon>
        <taxon>Pseudomonadota</taxon>
        <taxon>Betaproteobacteria</taxon>
        <taxon>Neisseriales</taxon>
        <taxon>Neisseriaceae</taxon>
        <taxon>Neisseria</taxon>
    </lineage>
</organism>
<evidence type="ECO:0000313" key="4">
    <source>
        <dbReference type="Proteomes" id="UP000272412"/>
    </source>
</evidence>
<dbReference type="EMBL" id="RPFL01000019">
    <property type="protein sequence ID" value="RPD86648.1"/>
    <property type="molecule type" value="Genomic_DNA"/>
</dbReference>
<name>A0A3N4MTS7_9NEIS</name>
<dbReference type="AlphaFoldDB" id="A0A3N4MTS7"/>
<reference evidence="3 4" key="1">
    <citation type="submission" date="2018-11" db="EMBL/GenBank/DDBJ databases">
        <title>Neisseria weixii sp. nov. isolated from the rectal contents of plateau pika (Ochotona cruzoniae).</title>
        <authorList>
            <person name="Zhang G."/>
        </authorList>
    </citation>
    <scope>NUCLEOTIDE SEQUENCE [LARGE SCALE GENOMIC DNA]</scope>
    <source>
        <strain evidence="3 4">10009</strain>
    </source>
</reference>
<keyword evidence="2" id="KW-0732">Signal</keyword>
<dbReference type="OrthoDB" id="9929409at2"/>
<feature type="signal peptide" evidence="2">
    <location>
        <begin position="1"/>
        <end position="21"/>
    </location>
</feature>
<evidence type="ECO:0000313" key="3">
    <source>
        <dbReference type="EMBL" id="RPD86648.1"/>
    </source>
</evidence>
<gene>
    <name evidence="3" type="ORF">EGK74_07980</name>
</gene>
<evidence type="ECO:0000256" key="2">
    <source>
        <dbReference type="SAM" id="SignalP"/>
    </source>
</evidence>
<evidence type="ECO:0000256" key="1">
    <source>
        <dbReference type="SAM" id="Coils"/>
    </source>
</evidence>
<comment type="caution">
    <text evidence="3">The sequence shown here is derived from an EMBL/GenBank/DDBJ whole genome shotgun (WGS) entry which is preliminary data.</text>
</comment>
<accession>A0A3N4MTS7</accession>
<feature type="chain" id="PRO_5017933205" description="DUF4142 domain-containing protein" evidence="2">
    <location>
        <begin position="22"/>
        <end position="171"/>
    </location>
</feature>
<keyword evidence="1" id="KW-0175">Coiled coil</keyword>
<proteinExistence type="predicted"/>
<dbReference type="Proteomes" id="UP000272412">
    <property type="component" value="Unassembled WGS sequence"/>
</dbReference>